<evidence type="ECO:0000256" key="1">
    <source>
        <dbReference type="SAM" id="MobiDB-lite"/>
    </source>
</evidence>
<keyword evidence="2" id="KW-0472">Membrane</keyword>
<dbReference type="AlphaFoldDB" id="B8CMU4"/>
<dbReference type="EMBL" id="CP000472">
    <property type="protein sequence ID" value="ACJ29484.1"/>
    <property type="molecule type" value="Genomic_DNA"/>
</dbReference>
<proteinExistence type="predicted"/>
<name>B8CMU4_SHEPW</name>
<accession>B8CMU4</accession>
<evidence type="ECO:0000313" key="5">
    <source>
        <dbReference type="Proteomes" id="UP000000753"/>
    </source>
</evidence>
<gene>
    <name evidence="4" type="ordered locus">swp_2756</name>
</gene>
<dbReference type="InterPro" id="IPR052894">
    <property type="entry name" value="AsmA-related"/>
</dbReference>
<dbReference type="InterPro" id="IPR007844">
    <property type="entry name" value="AsmA"/>
</dbReference>
<evidence type="ECO:0000313" key="4">
    <source>
        <dbReference type="EMBL" id="ACJ29484.1"/>
    </source>
</evidence>
<dbReference type="STRING" id="225849.swp_2756"/>
<evidence type="ECO:0000256" key="2">
    <source>
        <dbReference type="SAM" id="Phobius"/>
    </source>
</evidence>
<keyword evidence="2" id="KW-0812">Transmembrane</keyword>
<dbReference type="HOGENOM" id="CLU_012870_0_1_6"/>
<sequence>MKLLKWFFVALLGLVAALVLYITLIFDPNDFKPQIVEVVKEKTGRDLAINSDLSWTFFPSLGIKLGGITLSNPDGFENAAMVSVNEVVAEVALMPLLTKEVEISQLNLDGLTLSLETQKDGRSSFDGLTGGGNSSEASKRPANEASSVSLSKLDIGGISITNTQISNLDRQSNTKQLLSLKSLTLGRFQLDQFAPLKYELSASLADLNVTSSGEGQIKVSQNLQLIVINDFAVTNQLKGKGVPNGELKADLTTSLEMALDKQTMSLVLASFNAADIDASGKLDIAYGNKVPNIMAELEVGDVDLDRFLPKESTKTDDIKKTDTAKAAAVEPDLTVMKSVNLDVNVKVKSVKVANMKTQDWVFKMTMNQGVANMSQLSAALYGGTIKASAKLDGRSKVAKYEFDKRLKGIDIRALLIDAAEVDMLDGTANFNVAGKGSSLLPDNLKKNLLANGKFEIADGAIHGVNIPQMIRDAKAKLGGDMSSSGTREQKTDFTSMTGSFKVAKGVVTNPDLNMASPLIRLTGSGTANVINEALNYKLTTSVVGSLEGQGGSERDALYGVEIPFAISGTMSEPKFALDTKALLDSKLKDETNKLKDSLFKKFGGF</sequence>
<protein>
    <submittedName>
        <fullName evidence="4">AsmA</fullName>
    </submittedName>
</protein>
<evidence type="ECO:0000259" key="3">
    <source>
        <dbReference type="Pfam" id="PF05170"/>
    </source>
</evidence>
<dbReference type="Proteomes" id="UP000000753">
    <property type="component" value="Chromosome"/>
</dbReference>
<feature type="transmembrane region" description="Helical" evidence="2">
    <location>
        <begin position="7"/>
        <end position="26"/>
    </location>
</feature>
<dbReference type="RefSeq" id="WP_020912838.1">
    <property type="nucleotide sequence ID" value="NC_011566.1"/>
</dbReference>
<dbReference type="OrthoDB" id="9766390at2"/>
<dbReference type="PANTHER" id="PTHR30441:SF4">
    <property type="entry name" value="PROTEIN ASMA"/>
    <property type="match status" value="1"/>
</dbReference>
<reference evidence="4 5" key="1">
    <citation type="journal article" date="2008" name="PLoS ONE">
        <title>Environmental adaptation: genomic analysis of the piezotolerant and psychrotolerant deep-sea iron reducing bacterium Shewanella piezotolerans WP3.</title>
        <authorList>
            <person name="Wang F."/>
            <person name="Wang J."/>
            <person name="Jian H."/>
            <person name="Zhang B."/>
            <person name="Li S."/>
            <person name="Wang F."/>
            <person name="Zeng X."/>
            <person name="Gao L."/>
            <person name="Bartlett D.H."/>
            <person name="Yu J."/>
            <person name="Hu S."/>
            <person name="Xiao X."/>
        </authorList>
    </citation>
    <scope>NUCLEOTIDE SEQUENCE [LARGE SCALE GENOMIC DNA]</scope>
    <source>
        <strain evidence="5">WP3 / JCM 13877</strain>
    </source>
</reference>
<feature type="domain" description="AsmA" evidence="3">
    <location>
        <begin position="253"/>
        <end position="512"/>
    </location>
</feature>
<keyword evidence="2" id="KW-1133">Transmembrane helix</keyword>
<dbReference type="eggNOG" id="COG2982">
    <property type="taxonomic scope" value="Bacteria"/>
</dbReference>
<dbReference type="GO" id="GO:0090313">
    <property type="term" value="P:regulation of protein targeting to membrane"/>
    <property type="evidence" value="ECO:0007669"/>
    <property type="project" value="TreeGrafter"/>
</dbReference>
<feature type="region of interest" description="Disordered" evidence="1">
    <location>
        <begin position="122"/>
        <end position="145"/>
    </location>
</feature>
<dbReference type="PANTHER" id="PTHR30441">
    <property type="entry name" value="DUF748 DOMAIN-CONTAINING PROTEIN"/>
    <property type="match status" value="1"/>
</dbReference>
<organism evidence="4 5">
    <name type="scientific">Shewanella piezotolerans (strain WP3 / JCM 13877)</name>
    <dbReference type="NCBI Taxonomy" id="225849"/>
    <lineage>
        <taxon>Bacteria</taxon>
        <taxon>Pseudomonadati</taxon>
        <taxon>Pseudomonadota</taxon>
        <taxon>Gammaproteobacteria</taxon>
        <taxon>Alteromonadales</taxon>
        <taxon>Shewanellaceae</taxon>
        <taxon>Shewanella</taxon>
    </lineage>
</organism>
<keyword evidence="5" id="KW-1185">Reference proteome</keyword>
<feature type="domain" description="AsmA" evidence="3">
    <location>
        <begin position="2"/>
        <end position="188"/>
    </location>
</feature>
<dbReference type="GO" id="GO:0005886">
    <property type="term" value="C:plasma membrane"/>
    <property type="evidence" value="ECO:0007669"/>
    <property type="project" value="TreeGrafter"/>
</dbReference>
<dbReference type="Pfam" id="PF05170">
    <property type="entry name" value="AsmA"/>
    <property type="match status" value="2"/>
</dbReference>
<dbReference type="KEGG" id="swp:swp_2756"/>